<feature type="domain" description="Integrase catalytic" evidence="2">
    <location>
        <begin position="1"/>
        <end position="134"/>
    </location>
</feature>
<dbReference type="OrthoDB" id="2286242at2759"/>
<feature type="region of interest" description="Disordered" evidence="1">
    <location>
        <begin position="288"/>
        <end position="315"/>
    </location>
</feature>
<dbReference type="InterPro" id="IPR012337">
    <property type="entry name" value="RNaseH-like_sf"/>
</dbReference>
<dbReference type="PROSITE" id="PS50994">
    <property type="entry name" value="INTEGRASE"/>
    <property type="match status" value="1"/>
</dbReference>
<dbReference type="Proteomes" id="UP000541610">
    <property type="component" value="Unassembled WGS sequence"/>
</dbReference>
<dbReference type="InterPro" id="IPR001584">
    <property type="entry name" value="Integrase_cat-core"/>
</dbReference>
<dbReference type="EMBL" id="JABANP010000308">
    <property type="protein sequence ID" value="KAF4684517.1"/>
    <property type="molecule type" value="Genomic_DNA"/>
</dbReference>
<evidence type="ECO:0000313" key="3">
    <source>
        <dbReference type="EMBL" id="KAF4684517.1"/>
    </source>
</evidence>
<name>A0A7J6NM69_PEROL</name>
<dbReference type="PANTHER" id="PTHR37984">
    <property type="entry name" value="PROTEIN CBG26694"/>
    <property type="match status" value="1"/>
</dbReference>
<dbReference type="SUPFAM" id="SSF53098">
    <property type="entry name" value="Ribonuclease H-like"/>
    <property type="match status" value="1"/>
</dbReference>
<sequence>MLTLIDSFSKYLCWEDLREMSGGCIAAALQRSIVKLGSPSTIIVDNARNMSAPAVLQLLGSYAIKLEKSTEYYPRGNSVVERVHRTLHAMARSYDLRSPADVRREFHRLVYVYNCKPHNALGNRSPFQVLFGRHPHVNYEGSHKYDLSELYQLWDEVRVVQAEKFRVNKIYYDKRYHAQERVLERYEEGQKVLLYCKRRTTMGVQHKLGDLWEPGWVIVRGPTSRHPVTAVIMRDRQSKIVNLCYIKLDDREEVMTQYDKKLQAPVPLAKRRPNVEIEIVELDDVEEKKGRDEGDGLESDRVLHSPTFLPAKGLRSRRPVRRLTFGLENSKSYGEK</sequence>
<dbReference type="InterPro" id="IPR036397">
    <property type="entry name" value="RNaseH_sf"/>
</dbReference>
<protein>
    <recommendedName>
        <fullName evidence="2">Integrase catalytic domain-containing protein</fullName>
    </recommendedName>
</protein>
<organism evidence="3 4">
    <name type="scientific">Perkinsus olseni</name>
    <name type="common">Perkinsus atlanticus</name>
    <dbReference type="NCBI Taxonomy" id="32597"/>
    <lineage>
        <taxon>Eukaryota</taxon>
        <taxon>Sar</taxon>
        <taxon>Alveolata</taxon>
        <taxon>Perkinsozoa</taxon>
        <taxon>Perkinsea</taxon>
        <taxon>Perkinsida</taxon>
        <taxon>Perkinsidae</taxon>
        <taxon>Perkinsus</taxon>
    </lineage>
</organism>
<dbReference type="AlphaFoldDB" id="A0A7J6NM69"/>
<comment type="caution">
    <text evidence="3">The sequence shown here is derived from an EMBL/GenBank/DDBJ whole genome shotgun (WGS) entry which is preliminary data.</text>
</comment>
<dbReference type="PANTHER" id="PTHR37984:SF5">
    <property type="entry name" value="PROTEIN NYNRIN-LIKE"/>
    <property type="match status" value="1"/>
</dbReference>
<accession>A0A7J6NM69</accession>
<feature type="compositionally biased region" description="Basic and acidic residues" evidence="1">
    <location>
        <begin position="288"/>
        <end position="303"/>
    </location>
</feature>
<proteinExistence type="predicted"/>
<dbReference type="Gene3D" id="3.30.420.10">
    <property type="entry name" value="Ribonuclease H-like superfamily/Ribonuclease H"/>
    <property type="match status" value="1"/>
</dbReference>
<dbReference type="GO" id="GO:0015074">
    <property type="term" value="P:DNA integration"/>
    <property type="evidence" value="ECO:0007669"/>
    <property type="project" value="InterPro"/>
</dbReference>
<gene>
    <name evidence="3" type="ORF">FOZ60_007731</name>
</gene>
<reference evidence="3 4" key="1">
    <citation type="submission" date="2020-04" db="EMBL/GenBank/DDBJ databases">
        <title>Perkinsus olseni comparative genomics.</title>
        <authorList>
            <person name="Bogema D.R."/>
        </authorList>
    </citation>
    <scope>NUCLEOTIDE SEQUENCE [LARGE SCALE GENOMIC DNA]</scope>
    <source>
        <strain evidence="3">00978-12</strain>
    </source>
</reference>
<dbReference type="InterPro" id="IPR050951">
    <property type="entry name" value="Retrovirus_Pol_polyprotein"/>
</dbReference>
<evidence type="ECO:0000313" key="4">
    <source>
        <dbReference type="Proteomes" id="UP000541610"/>
    </source>
</evidence>
<evidence type="ECO:0000259" key="2">
    <source>
        <dbReference type="PROSITE" id="PS50994"/>
    </source>
</evidence>
<dbReference type="GO" id="GO:0003676">
    <property type="term" value="F:nucleic acid binding"/>
    <property type="evidence" value="ECO:0007669"/>
    <property type="project" value="InterPro"/>
</dbReference>
<evidence type="ECO:0000256" key="1">
    <source>
        <dbReference type="SAM" id="MobiDB-lite"/>
    </source>
</evidence>